<evidence type="ECO:0000313" key="4">
    <source>
        <dbReference type="Proteomes" id="UP000001492"/>
    </source>
</evidence>
<dbReference type="KEGG" id="aex:Astex_2134"/>
<gene>
    <name evidence="3" type="ordered locus">Astex_2134</name>
</gene>
<sequence>MSINAIANLFIPIYEIRPRLIKQKTSGVNAETSKPGMNANTTTTETKRDKPGGSQTLVRGLMIVEAVASGRGSLSEIAETAGLARSTAYRLASTLVEQGYLSVAPRDGSGGGYRLGPKFIRLSQQAIHQ</sequence>
<dbReference type="Proteomes" id="UP000001492">
    <property type="component" value="Chromosome 1"/>
</dbReference>
<dbReference type="CDD" id="cd00090">
    <property type="entry name" value="HTH_ARSR"/>
    <property type="match status" value="1"/>
</dbReference>
<name>E8RLX4_ASTEC</name>
<keyword evidence="4" id="KW-1185">Reference proteome</keyword>
<dbReference type="InterPro" id="IPR050707">
    <property type="entry name" value="HTH_MetabolicPath_Reg"/>
</dbReference>
<dbReference type="GO" id="GO:0003677">
    <property type="term" value="F:DNA binding"/>
    <property type="evidence" value="ECO:0007669"/>
    <property type="project" value="InterPro"/>
</dbReference>
<feature type="domain" description="HTH iclR-type" evidence="2">
    <location>
        <begin position="54"/>
        <end position="117"/>
    </location>
</feature>
<dbReference type="PROSITE" id="PS51077">
    <property type="entry name" value="HTH_ICLR"/>
    <property type="match status" value="1"/>
</dbReference>
<dbReference type="SMART" id="SM00346">
    <property type="entry name" value="HTH_ICLR"/>
    <property type="match status" value="1"/>
</dbReference>
<evidence type="ECO:0000313" key="3">
    <source>
        <dbReference type="EMBL" id="ADU13793.1"/>
    </source>
</evidence>
<proteinExistence type="predicted"/>
<evidence type="ECO:0000256" key="1">
    <source>
        <dbReference type="SAM" id="MobiDB-lite"/>
    </source>
</evidence>
<dbReference type="SUPFAM" id="SSF46785">
    <property type="entry name" value="Winged helix' DNA-binding domain"/>
    <property type="match status" value="1"/>
</dbReference>
<dbReference type="Pfam" id="PF09339">
    <property type="entry name" value="HTH_IclR"/>
    <property type="match status" value="1"/>
</dbReference>
<dbReference type="EMBL" id="CP002395">
    <property type="protein sequence ID" value="ADU13793.1"/>
    <property type="molecule type" value="Genomic_DNA"/>
</dbReference>
<dbReference type="InterPro" id="IPR036390">
    <property type="entry name" value="WH_DNA-bd_sf"/>
</dbReference>
<dbReference type="PANTHER" id="PTHR30136:SF19">
    <property type="entry name" value="DNA-BINDING TRANSCRIPTIONAL REPRESSOR YIAJ"/>
    <property type="match status" value="1"/>
</dbReference>
<dbReference type="GO" id="GO:0003700">
    <property type="term" value="F:DNA-binding transcription factor activity"/>
    <property type="evidence" value="ECO:0007669"/>
    <property type="project" value="TreeGrafter"/>
</dbReference>
<dbReference type="Gene3D" id="1.10.10.10">
    <property type="entry name" value="Winged helix-like DNA-binding domain superfamily/Winged helix DNA-binding domain"/>
    <property type="match status" value="1"/>
</dbReference>
<dbReference type="AlphaFoldDB" id="E8RLX4"/>
<dbReference type="OrthoDB" id="9807558at2"/>
<feature type="region of interest" description="Disordered" evidence="1">
    <location>
        <begin position="27"/>
        <end position="54"/>
    </location>
</feature>
<accession>E8RLX4</accession>
<protein>
    <submittedName>
        <fullName evidence="3">Transcriptional regulator, IclR family</fullName>
    </submittedName>
</protein>
<dbReference type="InterPro" id="IPR005471">
    <property type="entry name" value="Tscrpt_reg_IclR_N"/>
</dbReference>
<dbReference type="HOGENOM" id="CLU_1944277_0_0_5"/>
<dbReference type="GO" id="GO:0045892">
    <property type="term" value="P:negative regulation of DNA-templated transcription"/>
    <property type="evidence" value="ECO:0007669"/>
    <property type="project" value="TreeGrafter"/>
</dbReference>
<organism evidence="3 4">
    <name type="scientific">Asticcacaulis excentricus (strain ATCC 15261 / DSM 4724 / KCTC 12464 / NCIMB 9791 / VKM B-1370 / CB 48)</name>
    <dbReference type="NCBI Taxonomy" id="573065"/>
    <lineage>
        <taxon>Bacteria</taxon>
        <taxon>Pseudomonadati</taxon>
        <taxon>Pseudomonadota</taxon>
        <taxon>Alphaproteobacteria</taxon>
        <taxon>Caulobacterales</taxon>
        <taxon>Caulobacteraceae</taxon>
        <taxon>Asticcacaulis</taxon>
    </lineage>
</organism>
<dbReference type="eggNOG" id="COG1414">
    <property type="taxonomic scope" value="Bacteria"/>
</dbReference>
<dbReference type="InterPro" id="IPR036388">
    <property type="entry name" value="WH-like_DNA-bd_sf"/>
</dbReference>
<dbReference type="PANTHER" id="PTHR30136">
    <property type="entry name" value="HELIX-TURN-HELIX TRANSCRIPTIONAL REGULATOR, ICLR FAMILY"/>
    <property type="match status" value="1"/>
</dbReference>
<dbReference type="InterPro" id="IPR011991">
    <property type="entry name" value="ArsR-like_HTH"/>
</dbReference>
<dbReference type="STRING" id="573065.Astex_2134"/>
<reference evidence="4" key="1">
    <citation type="submission" date="2010-12" db="EMBL/GenBank/DDBJ databases">
        <title>Complete sequence of chromosome 1 of Asticcacaulis excentricus CB 48.</title>
        <authorList>
            <consortium name="US DOE Joint Genome Institute"/>
            <person name="Lucas S."/>
            <person name="Copeland A."/>
            <person name="Lapidus A."/>
            <person name="Cheng J.-F."/>
            <person name="Bruce D."/>
            <person name="Goodwin L."/>
            <person name="Pitluck S."/>
            <person name="Teshima H."/>
            <person name="Davenport K."/>
            <person name="Detter J.C."/>
            <person name="Han C."/>
            <person name="Tapia R."/>
            <person name="Land M."/>
            <person name="Hauser L."/>
            <person name="Jeffries C."/>
            <person name="Kyrpides N."/>
            <person name="Ivanova N."/>
            <person name="Ovchinnikova G."/>
            <person name="Brun Y.V."/>
            <person name="Woyke T."/>
        </authorList>
    </citation>
    <scope>NUCLEOTIDE SEQUENCE [LARGE SCALE GENOMIC DNA]</scope>
    <source>
        <strain evidence="4">ATCC 15261 / DSM 4724 / KCTC 12464 / NCIMB 9791 / VKM B-1370 / CB 48</strain>
    </source>
</reference>
<evidence type="ECO:0000259" key="2">
    <source>
        <dbReference type="PROSITE" id="PS51077"/>
    </source>
</evidence>